<dbReference type="InterPro" id="IPR011761">
    <property type="entry name" value="ATP-grasp"/>
</dbReference>
<dbReference type="EMBL" id="UINC01025576">
    <property type="protein sequence ID" value="SVB01395.1"/>
    <property type="molecule type" value="Genomic_DNA"/>
</dbReference>
<keyword evidence="8" id="KW-0464">Manganese</keyword>
<protein>
    <recommendedName>
        <fullName evidence="2">phosphoribosylamine--glycine ligase</fullName>
        <ecNumber evidence="2">6.3.4.13</ecNumber>
    </recommendedName>
    <alternativeName>
        <fullName evidence="10">Glycinamide ribonucleotide synthetase</fullName>
    </alternativeName>
    <alternativeName>
        <fullName evidence="11">Phosphoribosylglycinamide synthetase</fullName>
    </alternativeName>
</protein>
<dbReference type="PROSITE" id="PS50975">
    <property type="entry name" value="ATP_GRASP"/>
    <property type="match status" value="1"/>
</dbReference>
<dbReference type="GO" id="GO:0004637">
    <property type="term" value="F:phosphoribosylamine-glycine ligase activity"/>
    <property type="evidence" value="ECO:0007669"/>
    <property type="project" value="UniProtKB-EC"/>
</dbReference>
<proteinExistence type="inferred from homology"/>
<dbReference type="UniPathway" id="UPA00074">
    <property type="reaction ID" value="UER00125"/>
</dbReference>
<dbReference type="PANTHER" id="PTHR43472">
    <property type="entry name" value="PHOSPHORIBOSYLAMINE--GLYCINE LIGASE"/>
    <property type="match status" value="1"/>
</dbReference>
<comment type="pathway">
    <text evidence="1">Purine metabolism; IMP biosynthesis via de novo pathway; N(1)-(5-phospho-D-ribosyl)glycinamide from 5-phospho-alpha-D-ribose 1-diphosphate: step 2/2.</text>
</comment>
<evidence type="ECO:0000256" key="5">
    <source>
        <dbReference type="ARBA" id="ARBA00022741"/>
    </source>
</evidence>
<keyword evidence="7" id="KW-0067">ATP-binding</keyword>
<comment type="similarity">
    <text evidence="9">Belongs to the GARS family.</text>
</comment>
<reference evidence="13" key="1">
    <citation type="submission" date="2018-05" db="EMBL/GenBank/DDBJ databases">
        <authorList>
            <person name="Lanie J.A."/>
            <person name="Ng W.-L."/>
            <person name="Kazmierczak K.M."/>
            <person name="Andrzejewski T.M."/>
            <person name="Davidsen T.M."/>
            <person name="Wayne K.J."/>
            <person name="Tettelin H."/>
            <person name="Glass J.I."/>
            <person name="Rusch D."/>
            <person name="Podicherti R."/>
            <person name="Tsui H.-C.T."/>
            <person name="Winkler M.E."/>
        </authorList>
    </citation>
    <scope>NUCLEOTIDE SEQUENCE</scope>
</reference>
<dbReference type="InterPro" id="IPR016185">
    <property type="entry name" value="PreATP-grasp_dom_sf"/>
</dbReference>
<dbReference type="EC" id="6.3.4.13" evidence="2"/>
<dbReference type="GO" id="GO:0005524">
    <property type="term" value="F:ATP binding"/>
    <property type="evidence" value="ECO:0007669"/>
    <property type="project" value="UniProtKB-KW"/>
</dbReference>
<accession>A0A382AIJ6</accession>
<dbReference type="FunFam" id="3.30.470.20:FF:000018">
    <property type="entry name" value="Trifunctional purine biosynthetic protein adenosine-3"/>
    <property type="match status" value="1"/>
</dbReference>
<evidence type="ECO:0000256" key="4">
    <source>
        <dbReference type="ARBA" id="ARBA00022723"/>
    </source>
</evidence>
<evidence type="ECO:0000256" key="7">
    <source>
        <dbReference type="ARBA" id="ARBA00022840"/>
    </source>
</evidence>
<gene>
    <name evidence="13" type="ORF">METZ01_LOCUS154249</name>
</gene>
<dbReference type="GO" id="GO:0009113">
    <property type="term" value="P:purine nucleobase biosynthetic process"/>
    <property type="evidence" value="ECO:0007669"/>
    <property type="project" value="InterPro"/>
</dbReference>
<evidence type="ECO:0000256" key="3">
    <source>
        <dbReference type="ARBA" id="ARBA00022598"/>
    </source>
</evidence>
<evidence type="ECO:0000256" key="9">
    <source>
        <dbReference type="ARBA" id="ARBA00038345"/>
    </source>
</evidence>
<dbReference type="SMART" id="SM01209">
    <property type="entry name" value="GARS_A"/>
    <property type="match status" value="1"/>
</dbReference>
<evidence type="ECO:0000256" key="1">
    <source>
        <dbReference type="ARBA" id="ARBA00005174"/>
    </source>
</evidence>
<dbReference type="PANTHER" id="PTHR43472:SF1">
    <property type="entry name" value="PHOSPHORIBOSYLAMINE--GLYCINE LIGASE, CHLOROPLASTIC"/>
    <property type="match status" value="1"/>
</dbReference>
<dbReference type="FunFam" id="3.30.1490.20:FF:000006">
    <property type="entry name" value="phosphoribosylamine--glycine ligase, chloroplastic-like"/>
    <property type="match status" value="1"/>
</dbReference>
<dbReference type="Pfam" id="PF01071">
    <property type="entry name" value="GARS_A"/>
    <property type="match status" value="1"/>
</dbReference>
<dbReference type="InterPro" id="IPR020562">
    <property type="entry name" value="PRibGlycinamide_synth_N"/>
</dbReference>
<dbReference type="SUPFAM" id="SSF56059">
    <property type="entry name" value="Glutathione synthetase ATP-binding domain-like"/>
    <property type="match status" value="1"/>
</dbReference>
<organism evidence="13">
    <name type="scientific">marine metagenome</name>
    <dbReference type="NCBI Taxonomy" id="408172"/>
    <lineage>
        <taxon>unclassified sequences</taxon>
        <taxon>metagenomes</taxon>
        <taxon>ecological metagenomes</taxon>
    </lineage>
</organism>
<dbReference type="InterPro" id="IPR011054">
    <property type="entry name" value="Rudment_hybrid_motif"/>
</dbReference>
<dbReference type="Pfam" id="PF02843">
    <property type="entry name" value="GARS_C"/>
    <property type="match status" value="1"/>
</dbReference>
<dbReference type="AlphaFoldDB" id="A0A382AIJ6"/>
<name>A0A382AIJ6_9ZZZZ</name>
<evidence type="ECO:0000256" key="6">
    <source>
        <dbReference type="ARBA" id="ARBA00022755"/>
    </source>
</evidence>
<dbReference type="PROSITE" id="PS00184">
    <property type="entry name" value="GARS"/>
    <property type="match status" value="1"/>
</dbReference>
<dbReference type="InterPro" id="IPR037123">
    <property type="entry name" value="PRibGlycinamide_synth_C_sf"/>
</dbReference>
<keyword evidence="3" id="KW-0436">Ligase</keyword>
<dbReference type="HAMAP" id="MF_00138">
    <property type="entry name" value="GARS"/>
    <property type="match status" value="1"/>
</dbReference>
<keyword evidence="5" id="KW-0547">Nucleotide-binding</keyword>
<dbReference type="Gene3D" id="3.40.50.20">
    <property type="match status" value="1"/>
</dbReference>
<evidence type="ECO:0000256" key="8">
    <source>
        <dbReference type="ARBA" id="ARBA00023211"/>
    </source>
</evidence>
<dbReference type="NCBIfam" id="TIGR00877">
    <property type="entry name" value="purD"/>
    <property type="match status" value="1"/>
</dbReference>
<evidence type="ECO:0000256" key="11">
    <source>
        <dbReference type="ARBA" id="ARBA00042864"/>
    </source>
</evidence>
<keyword evidence="4" id="KW-0479">Metal-binding</keyword>
<dbReference type="Gene3D" id="3.30.470.20">
    <property type="entry name" value="ATP-grasp fold, B domain"/>
    <property type="match status" value="1"/>
</dbReference>
<dbReference type="Gene3D" id="3.30.1490.20">
    <property type="entry name" value="ATP-grasp fold, A domain"/>
    <property type="match status" value="1"/>
</dbReference>
<sequence>MNILLVGSGGREHAIAWKINQSPKLQNLYIAPGNAGTRSIGTNVEISDTDIEGLKNFASAKEIDLTIVGPEAPLALGIVDVFMEAGLPIFGPKAAAARLESSKSFAKSVMEKWKIPTASHVSFSEPDEAIAYLDEITSFPTVIKADGLAAGKGVYICQNKAEAISAITEIMVSKIFGNAGKTLVIEEFLDGWELSAFAFTDGKSISELVAACDYKKIGEGDTGPNTGGMGAFSPPRIWDQNMKNKIMDLVIRPVIDGMRTDHEPFMGTLFAGMMITNEGPKVVEFNCRLGDPETQVLLPLLESDLLDIVESCVNGTLESSDVKWKSNSSVAIVLASGGYPNSYSTGHRISGISHLDDKTEIFHAGTTTNSEGDVITNGGRVLSVNAVANNMELARSIAYAGAKRISFKDVYMRNDIAKDVGWQTKINDGFE</sequence>
<dbReference type="GO" id="GO:0046872">
    <property type="term" value="F:metal ion binding"/>
    <property type="evidence" value="ECO:0007669"/>
    <property type="project" value="UniProtKB-KW"/>
</dbReference>
<feature type="domain" description="ATP-grasp" evidence="12">
    <location>
        <begin position="107"/>
        <end position="314"/>
    </location>
</feature>
<dbReference type="Gene3D" id="3.90.600.10">
    <property type="entry name" value="Phosphoribosylglycinamide synthetase, C-terminal domain"/>
    <property type="match status" value="1"/>
</dbReference>
<dbReference type="SMART" id="SM01210">
    <property type="entry name" value="GARS_C"/>
    <property type="match status" value="1"/>
</dbReference>
<dbReference type="InterPro" id="IPR000115">
    <property type="entry name" value="PRibGlycinamide_synth"/>
</dbReference>
<dbReference type="Pfam" id="PF02844">
    <property type="entry name" value="GARS_N"/>
    <property type="match status" value="1"/>
</dbReference>
<dbReference type="FunFam" id="3.40.50.20:FF:000006">
    <property type="entry name" value="Phosphoribosylamine--glycine ligase, chloroplastic"/>
    <property type="match status" value="1"/>
</dbReference>
<dbReference type="SUPFAM" id="SSF51246">
    <property type="entry name" value="Rudiment single hybrid motif"/>
    <property type="match status" value="1"/>
</dbReference>
<evidence type="ECO:0000313" key="13">
    <source>
        <dbReference type="EMBL" id="SVB01395.1"/>
    </source>
</evidence>
<evidence type="ECO:0000256" key="2">
    <source>
        <dbReference type="ARBA" id="ARBA00013255"/>
    </source>
</evidence>
<keyword evidence="6" id="KW-0658">Purine biosynthesis</keyword>
<dbReference type="SUPFAM" id="SSF52440">
    <property type="entry name" value="PreATP-grasp domain"/>
    <property type="match status" value="1"/>
</dbReference>
<evidence type="ECO:0000256" key="10">
    <source>
        <dbReference type="ARBA" id="ARBA00042242"/>
    </source>
</evidence>
<dbReference type="InterPro" id="IPR020560">
    <property type="entry name" value="PRibGlycinamide_synth_C-dom"/>
</dbReference>
<dbReference type="InterPro" id="IPR020559">
    <property type="entry name" value="PRibGlycinamide_synth_CS"/>
</dbReference>
<dbReference type="InterPro" id="IPR013815">
    <property type="entry name" value="ATP_grasp_subdomain_1"/>
</dbReference>
<evidence type="ECO:0000259" key="12">
    <source>
        <dbReference type="PROSITE" id="PS50975"/>
    </source>
</evidence>
<dbReference type="GO" id="GO:0006189">
    <property type="term" value="P:'de novo' IMP biosynthetic process"/>
    <property type="evidence" value="ECO:0007669"/>
    <property type="project" value="UniProtKB-UniPathway"/>
</dbReference>
<dbReference type="InterPro" id="IPR020561">
    <property type="entry name" value="PRibGlycinamid_synth_ATP-grasp"/>
</dbReference>